<evidence type="ECO:0000256" key="1">
    <source>
        <dbReference type="ARBA" id="ARBA00022553"/>
    </source>
</evidence>
<dbReference type="Gene3D" id="3.40.50.2300">
    <property type="match status" value="1"/>
</dbReference>
<dbReference type="PANTHER" id="PTHR44591:SF18">
    <property type="entry name" value="REGULATORY PROTEIN"/>
    <property type="match status" value="1"/>
</dbReference>
<dbReference type="EMBL" id="CP124550">
    <property type="protein sequence ID" value="WIO45877.1"/>
    <property type="molecule type" value="Genomic_DNA"/>
</dbReference>
<dbReference type="SMART" id="SM00448">
    <property type="entry name" value="REC"/>
    <property type="match status" value="1"/>
</dbReference>
<protein>
    <submittedName>
        <fullName evidence="4">Response regulator</fullName>
    </submittedName>
</protein>
<dbReference type="InterPro" id="IPR050595">
    <property type="entry name" value="Bact_response_regulator"/>
</dbReference>
<accession>A0ABY8WVK5</accession>
<dbReference type="SUPFAM" id="SSF52172">
    <property type="entry name" value="CheY-like"/>
    <property type="match status" value="1"/>
</dbReference>
<dbReference type="PANTHER" id="PTHR44591">
    <property type="entry name" value="STRESS RESPONSE REGULATOR PROTEIN 1"/>
    <property type="match status" value="1"/>
</dbReference>
<organism evidence="4 5">
    <name type="scientific">Candidatus Southlakia epibionticum</name>
    <dbReference type="NCBI Taxonomy" id="3043284"/>
    <lineage>
        <taxon>Bacteria</taxon>
        <taxon>Candidatus Saccharimonadota</taxon>
        <taxon>Candidatus Saccharimonadia</taxon>
        <taxon>Candidatus Saccharimonadales</taxon>
        <taxon>Candidatus Saccharimonadaceae</taxon>
        <taxon>Candidatus Southlakia</taxon>
    </lineage>
</organism>
<reference evidence="4 5" key="1">
    <citation type="journal article" date="2023" name="Cell">
        <title>Genetic manipulation of Patescibacteria provides mechanistic insights into microbial dark matter and the epibiotic lifestyle.</title>
        <authorList>
            <person name="Wang Y."/>
            <person name="Gallagher L.A."/>
            <person name="Andrade P.A."/>
            <person name="Liu A."/>
            <person name="Humphreys I.R."/>
            <person name="Turkarslan S."/>
            <person name="Cutler K.J."/>
            <person name="Arrieta-Ortiz M.L."/>
            <person name="Li Y."/>
            <person name="Radey M.C."/>
            <person name="McLean J.S."/>
            <person name="Cong Q."/>
            <person name="Baker D."/>
            <person name="Baliga N.S."/>
            <person name="Peterson S.B."/>
            <person name="Mougous J.D."/>
        </authorList>
    </citation>
    <scope>NUCLEOTIDE SEQUENCE [LARGE SCALE GENOMIC DNA]</scope>
    <source>
        <strain evidence="4 5">ML1</strain>
    </source>
</reference>
<dbReference type="CDD" id="cd00156">
    <property type="entry name" value="REC"/>
    <property type="match status" value="1"/>
</dbReference>
<proteinExistence type="predicted"/>
<feature type="modified residue" description="4-aspartylphosphate" evidence="2">
    <location>
        <position position="52"/>
    </location>
</feature>
<dbReference type="InterPro" id="IPR001789">
    <property type="entry name" value="Sig_transdc_resp-reg_receiver"/>
</dbReference>
<feature type="domain" description="Response regulatory" evidence="3">
    <location>
        <begin position="3"/>
        <end position="119"/>
    </location>
</feature>
<keyword evidence="5" id="KW-1185">Reference proteome</keyword>
<gene>
    <name evidence="4" type="ORF">SEML1_0247</name>
</gene>
<evidence type="ECO:0000313" key="4">
    <source>
        <dbReference type="EMBL" id="WIO45877.1"/>
    </source>
</evidence>
<evidence type="ECO:0000256" key="2">
    <source>
        <dbReference type="PROSITE-ProRule" id="PRU00169"/>
    </source>
</evidence>
<name>A0ABY8WVK5_9BACT</name>
<dbReference type="InterPro" id="IPR011006">
    <property type="entry name" value="CheY-like_superfamily"/>
</dbReference>
<dbReference type="RefSeq" id="WP_376754246.1">
    <property type="nucleotide sequence ID" value="NZ_CP124550.1"/>
</dbReference>
<dbReference type="Proteomes" id="UP001177295">
    <property type="component" value="Chromosome"/>
</dbReference>
<keyword evidence="1 2" id="KW-0597">Phosphoprotein</keyword>
<sequence length="121" mass="13138">MKHVLIIDDDRWLAELLAKQLRGINVDVQIAAHALEAMAAIDERPPAAIILDIFMPGPNGFVLLQELQSHSDLAQIPVIICTASTGELRMEDAAAYGVRQILDKSTMTPQSAVAAVRKVLV</sequence>
<dbReference type="Pfam" id="PF00072">
    <property type="entry name" value="Response_reg"/>
    <property type="match status" value="1"/>
</dbReference>
<evidence type="ECO:0000313" key="5">
    <source>
        <dbReference type="Proteomes" id="UP001177295"/>
    </source>
</evidence>
<evidence type="ECO:0000259" key="3">
    <source>
        <dbReference type="PROSITE" id="PS50110"/>
    </source>
</evidence>
<dbReference type="PROSITE" id="PS50110">
    <property type="entry name" value="RESPONSE_REGULATORY"/>
    <property type="match status" value="1"/>
</dbReference>